<dbReference type="EMBL" id="BMPO01000006">
    <property type="protein sequence ID" value="GGK00838.1"/>
    <property type="molecule type" value="Genomic_DNA"/>
</dbReference>
<gene>
    <name evidence="1" type="ORF">GCM10009304_28340</name>
</gene>
<reference evidence="1" key="2">
    <citation type="submission" date="2020-09" db="EMBL/GenBank/DDBJ databases">
        <authorList>
            <person name="Sun Q."/>
            <person name="Ohkuma M."/>
        </authorList>
    </citation>
    <scope>NUCLEOTIDE SEQUENCE</scope>
    <source>
        <strain evidence="1">JCM 30078</strain>
    </source>
</reference>
<protein>
    <submittedName>
        <fullName evidence="1">Uncharacterized protein</fullName>
    </submittedName>
</protein>
<sequence length="69" mass="7414">MSHYEIHYTMMGEPHTDVITSLDVPVVDVVVDLARKNNIAVNEEAFDVPGAAAALAISDVSICDLDEAD</sequence>
<organism evidence="1 2">
    <name type="scientific">Pseudomonas matsuisoli</name>
    <dbReference type="NCBI Taxonomy" id="1515666"/>
    <lineage>
        <taxon>Bacteria</taxon>
        <taxon>Pseudomonadati</taxon>
        <taxon>Pseudomonadota</taxon>
        <taxon>Gammaproteobacteria</taxon>
        <taxon>Pseudomonadales</taxon>
        <taxon>Pseudomonadaceae</taxon>
        <taxon>Pseudomonas</taxon>
    </lineage>
</organism>
<dbReference type="AlphaFoldDB" id="A0A917UZG2"/>
<dbReference type="Proteomes" id="UP000635983">
    <property type="component" value="Unassembled WGS sequence"/>
</dbReference>
<comment type="caution">
    <text evidence="1">The sequence shown here is derived from an EMBL/GenBank/DDBJ whole genome shotgun (WGS) entry which is preliminary data.</text>
</comment>
<reference evidence="1" key="1">
    <citation type="journal article" date="2014" name="Int. J. Syst. Evol. Microbiol.">
        <title>Complete genome sequence of Corynebacterium casei LMG S-19264T (=DSM 44701T), isolated from a smear-ripened cheese.</title>
        <authorList>
            <consortium name="US DOE Joint Genome Institute (JGI-PGF)"/>
            <person name="Walter F."/>
            <person name="Albersmeier A."/>
            <person name="Kalinowski J."/>
            <person name="Ruckert C."/>
        </authorList>
    </citation>
    <scope>NUCLEOTIDE SEQUENCE</scope>
    <source>
        <strain evidence="1">JCM 30078</strain>
    </source>
</reference>
<accession>A0A917UZG2</accession>
<dbReference type="RefSeq" id="WP_188983898.1">
    <property type="nucleotide sequence ID" value="NZ_BMPO01000006.1"/>
</dbReference>
<evidence type="ECO:0000313" key="2">
    <source>
        <dbReference type="Proteomes" id="UP000635983"/>
    </source>
</evidence>
<proteinExistence type="predicted"/>
<keyword evidence="2" id="KW-1185">Reference proteome</keyword>
<name>A0A917UZG2_9PSED</name>
<evidence type="ECO:0000313" key="1">
    <source>
        <dbReference type="EMBL" id="GGK00838.1"/>
    </source>
</evidence>